<dbReference type="Pfam" id="PF19558">
    <property type="entry name" value="DUF6080"/>
    <property type="match status" value="2"/>
</dbReference>
<evidence type="ECO:0000256" key="1">
    <source>
        <dbReference type="SAM" id="Phobius"/>
    </source>
</evidence>
<keyword evidence="1" id="KW-0812">Transmembrane</keyword>
<evidence type="ECO:0000313" key="3">
    <source>
        <dbReference type="Proteomes" id="UP000238042"/>
    </source>
</evidence>
<feature type="transmembrane region" description="Helical" evidence="1">
    <location>
        <begin position="313"/>
        <end position="331"/>
    </location>
</feature>
<feature type="transmembrane region" description="Helical" evidence="1">
    <location>
        <begin position="338"/>
        <end position="355"/>
    </location>
</feature>
<dbReference type="AlphaFoldDB" id="A0A2S8AGI3"/>
<feature type="transmembrane region" description="Helical" evidence="1">
    <location>
        <begin position="225"/>
        <end position="244"/>
    </location>
</feature>
<evidence type="ECO:0000313" key="2">
    <source>
        <dbReference type="EMBL" id="PQL95467.1"/>
    </source>
</evidence>
<feature type="transmembrane region" description="Helical" evidence="1">
    <location>
        <begin position="103"/>
        <end position="127"/>
    </location>
</feature>
<feature type="transmembrane region" description="Helical" evidence="1">
    <location>
        <begin position="361"/>
        <end position="383"/>
    </location>
</feature>
<feature type="transmembrane region" description="Helical" evidence="1">
    <location>
        <begin position="26"/>
        <end position="50"/>
    </location>
</feature>
<feature type="transmembrane region" description="Helical" evidence="1">
    <location>
        <begin position="163"/>
        <end position="180"/>
    </location>
</feature>
<proteinExistence type="predicted"/>
<keyword evidence="1" id="KW-1133">Transmembrane helix</keyword>
<gene>
    <name evidence="2" type="ORF">C4S77_01340</name>
</gene>
<feature type="transmembrane region" description="Helical" evidence="1">
    <location>
        <begin position="187"/>
        <end position="205"/>
    </location>
</feature>
<feature type="transmembrane region" description="Helical" evidence="1">
    <location>
        <begin position="395"/>
        <end position="412"/>
    </location>
</feature>
<organism evidence="2 3">
    <name type="scientific">Apibacter adventoris</name>
    <dbReference type="NCBI Taxonomy" id="1679466"/>
    <lineage>
        <taxon>Bacteria</taxon>
        <taxon>Pseudomonadati</taxon>
        <taxon>Bacteroidota</taxon>
        <taxon>Flavobacteriia</taxon>
        <taxon>Flavobacteriales</taxon>
        <taxon>Weeksellaceae</taxon>
        <taxon>Apibacter</taxon>
    </lineage>
</organism>
<feature type="transmembrane region" description="Helical" evidence="1">
    <location>
        <begin position="272"/>
        <end position="291"/>
    </location>
</feature>
<keyword evidence="3" id="KW-1185">Reference proteome</keyword>
<protein>
    <recommendedName>
        <fullName evidence="4">Glycosyltransferase RgtA/B/C/D-like domain-containing protein</fullName>
    </recommendedName>
</protein>
<name>A0A2S8AGI3_9FLAO</name>
<keyword evidence="1" id="KW-0472">Membrane</keyword>
<feature type="transmembrane region" description="Helical" evidence="1">
    <location>
        <begin position="139"/>
        <end position="157"/>
    </location>
</feature>
<sequence>MKYINIKNCFLKFIKILFPSTRNEGIIFLMLLILYIPLGIYFSFFSTIIYNEKIPWDIYFSFDNRSIILSGGMIEKHPFSYYFIMPIFNLANWFYHINNNLGFFNVIFTVFCAVNVSLGIVFVYKYLTNIINLKTKTTYLIIIFYTFFSTNILLSFTPETYTFSIFLLSFYTYISALFINRQKKIPLIFNTIMGIFIGGETITNLPKTYIPLFFENKKFNLKEFLTAALKTLFSIVIFVLLYLWRRDWDYMKILSKSATQYEKFSNPKGETWWNMITSYFFGGNMLFPSFIEKNLRFFKIQYKALYYHIYDQPLQYIFCLSIFLFMIGSLIANRKNKLLYILGFSFLIDIIIHGFMKFGLWVSFIYGGHWVFVVPLLLGWLFYALRNNKKIYKMLFIFLGLLTLYLIINNLFRLSEFINFVNKYYKI</sequence>
<reference evidence="2 3" key="1">
    <citation type="submission" date="2018-02" db="EMBL/GenBank/DDBJ databases">
        <title>Genome sequences of Apibacter spp., gut symbionts of Asian honey bees.</title>
        <authorList>
            <person name="Kwong W.K."/>
            <person name="Steele M.I."/>
            <person name="Moran N.A."/>
        </authorList>
    </citation>
    <scope>NUCLEOTIDE SEQUENCE [LARGE SCALE GENOMIC DNA]</scope>
    <source>
        <strain evidence="3">wkB301</strain>
    </source>
</reference>
<evidence type="ECO:0008006" key="4">
    <source>
        <dbReference type="Google" id="ProtNLM"/>
    </source>
</evidence>
<dbReference type="Proteomes" id="UP000238042">
    <property type="component" value="Unassembled WGS sequence"/>
</dbReference>
<comment type="caution">
    <text evidence="2">The sequence shown here is derived from an EMBL/GenBank/DDBJ whole genome shotgun (WGS) entry which is preliminary data.</text>
</comment>
<accession>A0A2S8AGI3</accession>
<dbReference type="EMBL" id="PSZM01000001">
    <property type="protein sequence ID" value="PQL95467.1"/>
    <property type="molecule type" value="Genomic_DNA"/>
</dbReference>
<dbReference type="InterPro" id="IPR045726">
    <property type="entry name" value="DUF6080"/>
</dbReference>